<evidence type="ECO:0000256" key="5">
    <source>
        <dbReference type="ARBA" id="ARBA00022692"/>
    </source>
</evidence>
<dbReference type="InterPro" id="IPR002129">
    <property type="entry name" value="PyrdxlP-dep_de-COase"/>
</dbReference>
<keyword evidence="5" id="KW-0812">Transmembrane</keyword>
<dbReference type="Pfam" id="PF00282">
    <property type="entry name" value="Pyridoxal_deC"/>
    <property type="match status" value="1"/>
</dbReference>
<keyword evidence="12" id="KW-0456">Lyase</keyword>
<evidence type="ECO:0000256" key="2">
    <source>
        <dbReference type="ARBA" id="ARBA00004389"/>
    </source>
</evidence>
<keyword evidence="7 16" id="KW-0663">Pyridoxal phosphate</keyword>
<keyword evidence="11" id="KW-0472">Membrane</keyword>
<protein>
    <recommendedName>
        <fullName evidence="14">sphinganine-1-phosphate aldolase</fullName>
        <ecNumber evidence="14">4.1.2.27</ecNumber>
    </recommendedName>
    <alternativeName>
        <fullName evidence="15">Sphingosine-1-phosphate aldolase</fullName>
    </alternativeName>
</protein>
<comment type="pathway">
    <text evidence="3">Lipid metabolism; sphingolipid metabolism.</text>
</comment>
<evidence type="ECO:0000256" key="14">
    <source>
        <dbReference type="ARBA" id="ARBA00038965"/>
    </source>
</evidence>
<dbReference type="Proteomes" id="UP000030758">
    <property type="component" value="Unassembled WGS sequence"/>
</dbReference>
<organism evidence="17">
    <name type="scientific">Trichuris suis</name>
    <name type="common">pig whipworm</name>
    <dbReference type="NCBI Taxonomy" id="68888"/>
    <lineage>
        <taxon>Eukaryota</taxon>
        <taxon>Metazoa</taxon>
        <taxon>Ecdysozoa</taxon>
        <taxon>Nematoda</taxon>
        <taxon>Enoplea</taxon>
        <taxon>Dorylaimia</taxon>
        <taxon>Trichinellida</taxon>
        <taxon>Trichuridae</taxon>
        <taxon>Trichuris</taxon>
    </lineage>
</organism>
<keyword evidence="9" id="KW-1133">Transmembrane helix</keyword>
<dbReference type="GO" id="GO:0030149">
    <property type="term" value="P:sphingolipid catabolic process"/>
    <property type="evidence" value="ECO:0007669"/>
    <property type="project" value="TreeGrafter"/>
</dbReference>
<keyword evidence="8" id="KW-0746">Sphingolipid metabolism</keyword>
<evidence type="ECO:0000256" key="16">
    <source>
        <dbReference type="PIRSR" id="PIRSR602129-50"/>
    </source>
</evidence>
<proteinExistence type="inferred from homology"/>
<dbReference type="EC" id="4.1.2.27" evidence="14"/>
<evidence type="ECO:0000256" key="12">
    <source>
        <dbReference type="ARBA" id="ARBA00023239"/>
    </source>
</evidence>
<dbReference type="InterPro" id="IPR015421">
    <property type="entry name" value="PyrdxlP-dep_Trfase_major"/>
</dbReference>
<evidence type="ECO:0000256" key="4">
    <source>
        <dbReference type="ARBA" id="ARBA00004991"/>
    </source>
</evidence>
<evidence type="ECO:0000256" key="9">
    <source>
        <dbReference type="ARBA" id="ARBA00022989"/>
    </source>
</evidence>
<comment type="similarity">
    <text evidence="13">Belongs to the group II decarboxylase family. Sphingosine-1-phosphate lyase subfamily.</text>
</comment>
<dbReference type="GO" id="GO:0019752">
    <property type="term" value="P:carboxylic acid metabolic process"/>
    <property type="evidence" value="ECO:0007669"/>
    <property type="project" value="InterPro"/>
</dbReference>
<dbReference type="FunFam" id="3.40.640.10:FF:000020">
    <property type="entry name" value="sphingosine-1-phosphate lyase 1"/>
    <property type="match status" value="1"/>
</dbReference>
<feature type="modified residue" description="N6-(pyridoxal phosphate)lysine" evidence="16">
    <location>
        <position position="412"/>
    </location>
</feature>
<dbReference type="Gene3D" id="3.40.640.10">
    <property type="entry name" value="Type I PLP-dependent aspartate aminotransferase-like (Major domain)"/>
    <property type="match status" value="1"/>
</dbReference>
<keyword evidence="10" id="KW-0443">Lipid metabolism</keyword>
<dbReference type="GO" id="GO:0005789">
    <property type="term" value="C:endoplasmic reticulum membrane"/>
    <property type="evidence" value="ECO:0007669"/>
    <property type="project" value="UniProtKB-SubCell"/>
</dbReference>
<name>A0A085N901_9BILA</name>
<dbReference type="Gene3D" id="6.10.140.2150">
    <property type="match status" value="1"/>
</dbReference>
<accession>A0A085N901</accession>
<evidence type="ECO:0000256" key="13">
    <source>
        <dbReference type="ARBA" id="ARBA00038302"/>
    </source>
</evidence>
<evidence type="ECO:0000313" key="17">
    <source>
        <dbReference type="EMBL" id="KFD65947.1"/>
    </source>
</evidence>
<evidence type="ECO:0000256" key="7">
    <source>
        <dbReference type="ARBA" id="ARBA00022898"/>
    </source>
</evidence>
<comment type="subcellular location">
    <subcellularLocation>
        <location evidence="2">Endoplasmic reticulum membrane</location>
        <topology evidence="2">Single-pass membrane protein</topology>
    </subcellularLocation>
</comment>
<sequence length="623" mass="70503">MDWFLMHCEVIIDYLTAFKAKDALMDMKVLLYNCSLRSLGLIDWIRCFCNAACRDLEAWQVAAYTFFFICLLLWCESVFSDYEDRTSPLCSSYVVYKLFVEAFVVRVRNFLFRSARRLPWVKRKISIQLNRTRQSVQMELQKNDPDMDFLRHLPDLGMSMVCTDKQNIVFFSTILFIPFKEEIRSTALRYKSAGSFDFANGRISGAVYNASDELAKLNAQMTEMFCWANPLHPDIFPGVRKMEAEIVRIVCNLFNGGPHACGTVTSGGTESILLACLAYRNRAYAAGNHQPEMVIPFSAHSAFDKAGNVLRIRVRRVPLEEGTCKVDVDKLKTMVNRQTCMIAVSAPSYPHGIIDPVEAVAAIGEKRGIPVHVDCCLGGFLLPFMERADYPLDEAFDFRVRGVTSISCDTHKYGYATKGTSVIMYRSRHYMRQQYFSQPNWPGGIYATPTFAGSRSGAVVAGCWATLLRFGSRGYIEATRSIIHTARYIERKLRKIKGIYVFGHPRLSVVAFTSYVFNIYSFQSKMSELGWCLNFLQQPPGVHFCVTLNQTREGVAKAFIQDATDVAEELLQNPSPPSTGTAAFYGIAQTMPDRSLIEEIAYAYLDACYATEKKCDFDDLDDE</sequence>
<dbReference type="PANTHER" id="PTHR42735:SF6">
    <property type="entry name" value="SPHINGOSINE-1-PHOSPHATE LYASE 1"/>
    <property type="match status" value="1"/>
</dbReference>
<evidence type="ECO:0000256" key="10">
    <source>
        <dbReference type="ARBA" id="ARBA00023098"/>
    </source>
</evidence>
<dbReference type="InterPro" id="IPR015422">
    <property type="entry name" value="PyrdxlP-dep_Trfase_small"/>
</dbReference>
<comment type="cofactor">
    <cofactor evidence="1 16">
        <name>pyridoxal 5'-phosphate</name>
        <dbReference type="ChEBI" id="CHEBI:597326"/>
    </cofactor>
</comment>
<evidence type="ECO:0000256" key="3">
    <source>
        <dbReference type="ARBA" id="ARBA00004760"/>
    </source>
</evidence>
<dbReference type="PANTHER" id="PTHR42735">
    <property type="match status" value="1"/>
</dbReference>
<dbReference type="Gene3D" id="3.90.1150.10">
    <property type="entry name" value="Aspartate Aminotransferase, domain 1"/>
    <property type="match status" value="1"/>
</dbReference>
<dbReference type="GO" id="GO:0030170">
    <property type="term" value="F:pyridoxal phosphate binding"/>
    <property type="evidence" value="ECO:0007669"/>
    <property type="project" value="InterPro"/>
</dbReference>
<dbReference type="OrthoDB" id="10254570at2759"/>
<dbReference type="GO" id="GO:0008117">
    <property type="term" value="F:sphinganine-1-phosphate aldolase activity"/>
    <property type="evidence" value="ECO:0007669"/>
    <property type="project" value="UniProtKB-EC"/>
</dbReference>
<evidence type="ECO:0000256" key="11">
    <source>
        <dbReference type="ARBA" id="ARBA00023136"/>
    </source>
</evidence>
<reference evidence="17" key="1">
    <citation type="journal article" date="2014" name="Nat. Genet.">
        <title>Genome and transcriptome of the porcine whipworm Trichuris suis.</title>
        <authorList>
            <person name="Jex A.R."/>
            <person name="Nejsum P."/>
            <person name="Schwarz E.M."/>
            <person name="Hu L."/>
            <person name="Young N.D."/>
            <person name="Hall R.S."/>
            <person name="Korhonen P.K."/>
            <person name="Liao S."/>
            <person name="Thamsborg S."/>
            <person name="Xia J."/>
            <person name="Xu P."/>
            <person name="Wang S."/>
            <person name="Scheerlinck J.P."/>
            <person name="Hofmann A."/>
            <person name="Sternberg P.W."/>
            <person name="Wang J."/>
            <person name="Gasser R.B."/>
        </authorList>
    </citation>
    <scope>NUCLEOTIDE SEQUENCE [LARGE SCALE GENOMIC DNA]</scope>
    <source>
        <strain evidence="17">DCEP-RM93F</strain>
    </source>
</reference>
<evidence type="ECO:0000256" key="1">
    <source>
        <dbReference type="ARBA" id="ARBA00001933"/>
    </source>
</evidence>
<dbReference type="AlphaFoldDB" id="A0A085N901"/>
<comment type="pathway">
    <text evidence="4">Sphingolipid metabolism.</text>
</comment>
<dbReference type="FunFam" id="6.10.140.2150:FF:000001">
    <property type="entry name" value="Sphingosine-1-phosphate lyase 1"/>
    <property type="match status" value="1"/>
</dbReference>
<dbReference type="SUPFAM" id="SSF53383">
    <property type="entry name" value="PLP-dependent transferases"/>
    <property type="match status" value="1"/>
</dbReference>
<dbReference type="EMBL" id="KL367530">
    <property type="protein sequence ID" value="KFD65947.1"/>
    <property type="molecule type" value="Genomic_DNA"/>
</dbReference>
<evidence type="ECO:0000256" key="6">
    <source>
        <dbReference type="ARBA" id="ARBA00022824"/>
    </source>
</evidence>
<evidence type="ECO:0000256" key="8">
    <source>
        <dbReference type="ARBA" id="ARBA00022919"/>
    </source>
</evidence>
<evidence type="ECO:0000256" key="15">
    <source>
        <dbReference type="ARBA" id="ARBA00042568"/>
    </source>
</evidence>
<dbReference type="InterPro" id="IPR015424">
    <property type="entry name" value="PyrdxlP-dep_Trfase"/>
</dbReference>
<keyword evidence="6" id="KW-0256">Endoplasmic reticulum</keyword>
<gene>
    <name evidence="17" type="ORF">M514_03896</name>
</gene>
<dbReference type="InterPro" id="IPR050477">
    <property type="entry name" value="GrpII_AminoAcid_Decarb"/>
</dbReference>